<dbReference type="InterPro" id="IPR038312">
    <property type="entry name" value="DUF5063_sf"/>
</dbReference>
<gene>
    <name evidence="1" type="ORF">E4T88_11020</name>
</gene>
<dbReference type="RefSeq" id="WP_135105495.1">
    <property type="nucleotide sequence ID" value="NZ_JADGKW010000003.1"/>
</dbReference>
<name>A0A4Y9ILL1_9BACT</name>
<dbReference type="EMBL" id="SPPK01000003">
    <property type="protein sequence ID" value="TFU89212.1"/>
    <property type="molecule type" value="Genomic_DNA"/>
</dbReference>
<dbReference type="Proteomes" id="UP000298285">
    <property type="component" value="Unassembled WGS sequence"/>
</dbReference>
<accession>A0A4Y9ILL1</accession>
<dbReference type="InterPro" id="IPR032025">
    <property type="entry name" value="DUF5063"/>
</dbReference>
<evidence type="ECO:0000313" key="2">
    <source>
        <dbReference type="Proteomes" id="UP000298285"/>
    </source>
</evidence>
<protein>
    <submittedName>
        <fullName evidence="1">DUF5063 domain-containing protein</fullName>
    </submittedName>
</protein>
<dbReference type="AlphaFoldDB" id="A0A4Y9ILL1"/>
<dbReference type="OrthoDB" id="1116917at2"/>
<comment type="caution">
    <text evidence="1">The sequence shown here is derived from an EMBL/GenBank/DDBJ whole genome shotgun (WGS) entry which is preliminary data.</text>
</comment>
<dbReference type="Gene3D" id="1.20.120.1550">
    <property type="entry name" value="Protein of unknown function DUF5063"/>
    <property type="match status" value="1"/>
</dbReference>
<proteinExistence type="predicted"/>
<sequence length="191" mass="22224">MENQLKEIVYSRDTIEFVTVAVQYCGYFESFEDVNEAELIDKLTKLLPLLYLKASLVPETDIINEDEEPEITVTEGDYSYISSKLYDVFQNNDAYLEVFLQDMKYSDTPITASISEDLSDIYQDLKNFITVFERGVTDNMNDALYFCIENFKSYWGQKLVNVLRALHSLKYTIVNDNLDEDLESADTNELW</sequence>
<organism evidence="1 2">
    <name type="scientific">Dysgonomonas mossii</name>
    <dbReference type="NCBI Taxonomy" id="163665"/>
    <lineage>
        <taxon>Bacteria</taxon>
        <taxon>Pseudomonadati</taxon>
        <taxon>Bacteroidota</taxon>
        <taxon>Bacteroidia</taxon>
        <taxon>Bacteroidales</taxon>
        <taxon>Dysgonomonadaceae</taxon>
        <taxon>Dysgonomonas</taxon>
    </lineage>
</organism>
<reference evidence="1 2" key="1">
    <citation type="submission" date="2019-03" db="EMBL/GenBank/DDBJ databases">
        <title>Diversity of the mouse oral microbiome.</title>
        <authorList>
            <person name="Joseph S."/>
            <person name="Aduse-Opoku J."/>
            <person name="Curtis M."/>
            <person name="Wade W."/>
            <person name="Hashim A."/>
        </authorList>
    </citation>
    <scope>NUCLEOTIDE SEQUENCE [LARGE SCALE GENOMIC DNA]</scope>
    <source>
        <strain evidence="1 2">P11</strain>
    </source>
</reference>
<evidence type="ECO:0000313" key="1">
    <source>
        <dbReference type="EMBL" id="TFU89212.1"/>
    </source>
</evidence>
<dbReference type="Pfam" id="PF16702">
    <property type="entry name" value="DUF5063"/>
    <property type="match status" value="1"/>
</dbReference>